<dbReference type="SUPFAM" id="SSF46689">
    <property type="entry name" value="Homeodomain-like"/>
    <property type="match status" value="1"/>
</dbReference>
<dbReference type="PANTHER" id="PTHR43479:SF11">
    <property type="entry name" value="ACREF_ENVCD OPERON REPRESSOR-RELATED"/>
    <property type="match status" value="1"/>
</dbReference>
<accession>A0A4R9I669</accession>
<evidence type="ECO:0000313" key="7">
    <source>
        <dbReference type="Proteomes" id="UP000298009"/>
    </source>
</evidence>
<evidence type="ECO:0000259" key="5">
    <source>
        <dbReference type="PROSITE" id="PS50977"/>
    </source>
</evidence>
<sequence>MLEASNKQRRIRNSLSREEIRDVSLLILKEEGLEGLSMRKIANRLGCSVASPYSYYESQIDLVQDLIKSGEDELLSMLKKAITEVDSNFAFEKLAAIARGYFNFASNNRELHKVMFVTDYGGVHRKAFPQLPKSYRFFLETVRFGFESGEIPYPKNEYPAIARMMWSWMYGVIVLDMTGMLRKRKGSGNPIEEGISYFQKLLSKQYPNSK</sequence>
<protein>
    <submittedName>
        <fullName evidence="6">TetR/AcrR family transcriptional regulator</fullName>
    </submittedName>
</protein>
<evidence type="ECO:0000256" key="2">
    <source>
        <dbReference type="ARBA" id="ARBA00023125"/>
    </source>
</evidence>
<dbReference type="OrthoDB" id="342396at2"/>
<dbReference type="InterPro" id="IPR050624">
    <property type="entry name" value="HTH-type_Tx_Regulator"/>
</dbReference>
<dbReference type="InterPro" id="IPR036271">
    <property type="entry name" value="Tet_transcr_reg_TetR-rel_C_sf"/>
</dbReference>
<dbReference type="RefSeq" id="WP_135601370.1">
    <property type="nucleotide sequence ID" value="NZ_RQFK01000026.1"/>
</dbReference>
<comment type="caution">
    <text evidence="6">The sequence shown here is derived from an EMBL/GenBank/DDBJ whole genome shotgun (WGS) entry which is preliminary data.</text>
</comment>
<dbReference type="InterPro" id="IPR001647">
    <property type="entry name" value="HTH_TetR"/>
</dbReference>
<feature type="DNA-binding region" description="H-T-H motif" evidence="4">
    <location>
        <begin position="37"/>
        <end position="56"/>
    </location>
</feature>
<reference evidence="6" key="1">
    <citation type="journal article" date="2019" name="PLoS Negl. Trop. Dis.">
        <title>Revisiting the worldwide diversity of Leptospira species in the environment.</title>
        <authorList>
            <person name="Vincent A.T."/>
            <person name="Schiettekatte O."/>
            <person name="Bourhy P."/>
            <person name="Veyrier F.J."/>
            <person name="Picardeau M."/>
        </authorList>
    </citation>
    <scope>NUCLEOTIDE SEQUENCE [LARGE SCALE GENOMIC DNA]</scope>
    <source>
        <strain evidence="6">201800287</strain>
    </source>
</reference>
<dbReference type="InterPro" id="IPR025996">
    <property type="entry name" value="MT1864/Rv1816-like_C"/>
</dbReference>
<evidence type="ECO:0000256" key="1">
    <source>
        <dbReference type="ARBA" id="ARBA00023015"/>
    </source>
</evidence>
<keyword evidence="3" id="KW-0804">Transcription</keyword>
<keyword evidence="1" id="KW-0805">Transcription regulation</keyword>
<dbReference type="AlphaFoldDB" id="A0A4R9I669"/>
<keyword evidence="2 4" id="KW-0238">DNA-binding</keyword>
<proteinExistence type="predicted"/>
<dbReference type="InterPro" id="IPR009057">
    <property type="entry name" value="Homeodomain-like_sf"/>
</dbReference>
<feature type="domain" description="HTH tetR-type" evidence="5">
    <location>
        <begin position="14"/>
        <end position="74"/>
    </location>
</feature>
<dbReference type="Pfam" id="PF13305">
    <property type="entry name" value="TetR_C_33"/>
    <property type="match status" value="1"/>
</dbReference>
<organism evidence="6 7">
    <name type="scientific">Leptospira noumeaensis</name>
    <dbReference type="NCBI Taxonomy" id="2484964"/>
    <lineage>
        <taxon>Bacteria</taxon>
        <taxon>Pseudomonadati</taxon>
        <taxon>Spirochaetota</taxon>
        <taxon>Spirochaetia</taxon>
        <taxon>Leptospirales</taxon>
        <taxon>Leptospiraceae</taxon>
        <taxon>Leptospira</taxon>
    </lineage>
</organism>
<name>A0A4R9I669_9LEPT</name>
<evidence type="ECO:0000313" key="6">
    <source>
        <dbReference type="EMBL" id="TGK81483.1"/>
    </source>
</evidence>
<dbReference type="GO" id="GO:0003677">
    <property type="term" value="F:DNA binding"/>
    <property type="evidence" value="ECO:0007669"/>
    <property type="project" value="UniProtKB-UniRule"/>
</dbReference>
<dbReference type="PANTHER" id="PTHR43479">
    <property type="entry name" value="ACREF/ENVCD OPERON REPRESSOR-RELATED"/>
    <property type="match status" value="1"/>
</dbReference>
<keyword evidence="7" id="KW-1185">Reference proteome</keyword>
<dbReference type="Gene3D" id="1.10.357.10">
    <property type="entry name" value="Tetracycline Repressor, domain 2"/>
    <property type="match status" value="1"/>
</dbReference>
<evidence type="ECO:0000256" key="4">
    <source>
        <dbReference type="PROSITE-ProRule" id="PRU00335"/>
    </source>
</evidence>
<dbReference type="SUPFAM" id="SSF48498">
    <property type="entry name" value="Tetracyclin repressor-like, C-terminal domain"/>
    <property type="match status" value="1"/>
</dbReference>
<dbReference type="PROSITE" id="PS50977">
    <property type="entry name" value="HTH_TETR_2"/>
    <property type="match status" value="1"/>
</dbReference>
<gene>
    <name evidence="6" type="ORF">EHQ24_09215</name>
</gene>
<dbReference type="EMBL" id="RQFK01000026">
    <property type="protein sequence ID" value="TGK81483.1"/>
    <property type="molecule type" value="Genomic_DNA"/>
</dbReference>
<dbReference type="Proteomes" id="UP000298009">
    <property type="component" value="Unassembled WGS sequence"/>
</dbReference>
<evidence type="ECO:0000256" key="3">
    <source>
        <dbReference type="ARBA" id="ARBA00023163"/>
    </source>
</evidence>